<feature type="coiled-coil region" evidence="1">
    <location>
        <begin position="671"/>
        <end position="698"/>
    </location>
</feature>
<dbReference type="EMBL" id="JAPFRD010000011">
    <property type="protein sequence ID" value="MCW8109123.1"/>
    <property type="molecule type" value="Genomic_DNA"/>
</dbReference>
<sequence>MKVCARHPFAQYASIAALSLLTFPASADINYLIRLVEQRPEFAVYGGAIFSSIFALLLIFLLVKQFFTKRTLATLQAAASTLEAQLNALPSGAVFIDKSGTLVAANRTALYLLGLKEEQLHNTSLLSLLPGDSEKTLSHALASSKETRFQATMPRRDRTYQLRVCPNIDASLGVHAVVMLEDIHQLQQKIENQHDHLSHLTREVGNSGQGVMNIDYHSGTVEINAAVAKWVSAQDSAIFTLEDMPAWFTDQSWQTLNSALLGLGECQQFELSVDLNESEETRPVRVLGSVVPARGADEGSLVQLIMMDLKAEKSLKQQLQNALKLHQKTTSIAPFALYRVDDKGHFLEGNRAFSELIGSDINKFKGKPFATLPRVSEEWAKAHLVDLGSTPVKVTLPPKENLCLQLHLQKFSEPGIPTSIIATVINQSAEIAANTAKINAETTLTSMVDRSPSGILVVDAHYNIIEANQTFLNQLGVEITELTGAAFASLFNDTEQANQVLARLERQERCHDTLVKLLNQDKLPLEMTLNMSKLSEVPCRYIAWLAEREEQRYLSHRFDRLVNYASIPMAIIENDVFTHLNAAACAFFEIEDEQVLLGQALHSTDLNDSEANSKLLRDKLTATKAHGQVLTLKWQHQYRHKRLPCEITLIPVFNEAELSSIICLWVDLRALKEANAARAQAQQLRDLAQQEIVKKDEELCTSKAELAKKDLTLTETAQHLAKTQTELDQVQGTLSDKISTLSALEEAHHTIRADFAKLQDEYTQNQQWLDEAKAANQKLEDQLNQSSEKVTRLETQRHQIANALQYSEKQYRQTQQQLDQSRVESEKLKQAQSEQTQIMAQSEQKIAALKNSLEEKDTQLHKINDQIQLLNSQLQSSVQAKEALKIQLVNQRKASEKAENERRLLQESCAKAQAELAGRARHIEHLQHEMQALEVMTNQSKEEMQAHKQQLETELKAKEDQLEASKHDLTTLKQQSNAVQAEKQQKQDALDKLAEELNKLQTAAQNQQRANSEAQQKWQKQQRLLQESLQAKEAQLKQREAELHHTIAESEAEKNERARHQQELNQLRIEFEQMQEAANAQQQHMTQNEQEWKASQQNLAVALEAKQAQLSKAQSLLETHQQQVETEKRAKEAQQNRLAQLEAELADVAQRAAKQKAMMEGSDEQWRKHREEIEAQKVQLQAALNSAKLENAKMKEKLQSSQSDLVDAESKVSQTHIEEKKLNQELNKVKADAETLQQQLCEKQANEEKLQLQIRSQHTTLQQKEDDIAALKQAQTLLEQKLNAAEEECAKAKKSLNNVDADQSDLNKQLAALEQSLNDSKAQLAQKEQALSGAQQQLQQQESQLQQQASALVAAQKAQLHNEQSDTTVAKPKTLPGYAKFDMPLDSSVWFDLLPYLQANKQVGSLAVSLRSLLSDLENAVAATSDAVQKDDRAQMLANTRKLISIIRPVNSAPLNDMANRLEADCEHGNIDNISIFWPIAQQNLSKTMRVIYGHLND</sequence>
<dbReference type="InterPro" id="IPR013656">
    <property type="entry name" value="PAS_4"/>
</dbReference>
<dbReference type="InterPro" id="IPR026202">
    <property type="entry name" value="GOLGB1"/>
</dbReference>
<evidence type="ECO:0000256" key="2">
    <source>
        <dbReference type="SAM" id="Phobius"/>
    </source>
</evidence>
<dbReference type="NCBIfam" id="TIGR00229">
    <property type="entry name" value="sensory_box"/>
    <property type="match status" value="1"/>
</dbReference>
<dbReference type="Pfam" id="PF13188">
    <property type="entry name" value="PAS_8"/>
    <property type="match status" value="1"/>
</dbReference>
<feature type="coiled-coil region" evidence="1">
    <location>
        <begin position="741"/>
        <end position="1358"/>
    </location>
</feature>
<feature type="domain" description="PAS" evidence="3">
    <location>
        <begin position="440"/>
        <end position="484"/>
    </location>
</feature>
<dbReference type="InterPro" id="IPR035965">
    <property type="entry name" value="PAS-like_dom_sf"/>
</dbReference>
<comment type="caution">
    <text evidence="4">The sequence shown here is derived from an EMBL/GenBank/DDBJ whole genome shotgun (WGS) entry which is preliminary data.</text>
</comment>
<keyword evidence="2" id="KW-1133">Transmembrane helix</keyword>
<evidence type="ECO:0000313" key="5">
    <source>
        <dbReference type="Proteomes" id="UP001142810"/>
    </source>
</evidence>
<feature type="domain" description="PAS" evidence="3">
    <location>
        <begin position="78"/>
        <end position="148"/>
    </location>
</feature>
<name>A0ABT3P8M3_9ALTE</name>
<keyword evidence="2" id="KW-0812">Transmembrane</keyword>
<keyword evidence="5" id="KW-1185">Reference proteome</keyword>
<dbReference type="PANTHER" id="PTHR18887">
    <property type="entry name" value="GOLGI-ASSOCIATED PROTEIN GCP360-RELATED"/>
    <property type="match status" value="1"/>
</dbReference>
<dbReference type="PROSITE" id="PS50112">
    <property type="entry name" value="PAS"/>
    <property type="match status" value="2"/>
</dbReference>
<proteinExistence type="predicted"/>
<feature type="transmembrane region" description="Helical" evidence="2">
    <location>
        <begin position="43"/>
        <end position="63"/>
    </location>
</feature>
<gene>
    <name evidence="4" type="ORF">OPS25_11505</name>
</gene>
<dbReference type="CDD" id="cd00130">
    <property type="entry name" value="PAS"/>
    <property type="match status" value="2"/>
</dbReference>
<dbReference type="Gene3D" id="3.30.450.20">
    <property type="entry name" value="PAS domain"/>
    <property type="match status" value="3"/>
</dbReference>
<evidence type="ECO:0000256" key="1">
    <source>
        <dbReference type="SAM" id="Coils"/>
    </source>
</evidence>
<protein>
    <submittedName>
        <fullName evidence="4">PAS domain-containing protein</fullName>
    </submittedName>
</protein>
<evidence type="ECO:0000313" key="4">
    <source>
        <dbReference type="EMBL" id="MCW8109123.1"/>
    </source>
</evidence>
<keyword evidence="2" id="KW-0472">Membrane</keyword>
<dbReference type="RefSeq" id="WP_265617871.1">
    <property type="nucleotide sequence ID" value="NZ_JAPFRD010000011.1"/>
</dbReference>
<organism evidence="4 5">
    <name type="scientific">Alteromonas aquimaris</name>
    <dbReference type="NCBI Taxonomy" id="2998417"/>
    <lineage>
        <taxon>Bacteria</taxon>
        <taxon>Pseudomonadati</taxon>
        <taxon>Pseudomonadota</taxon>
        <taxon>Gammaproteobacteria</taxon>
        <taxon>Alteromonadales</taxon>
        <taxon>Alteromonadaceae</taxon>
        <taxon>Alteromonas/Salinimonas group</taxon>
        <taxon>Alteromonas</taxon>
    </lineage>
</organism>
<dbReference type="InterPro" id="IPR000014">
    <property type="entry name" value="PAS"/>
</dbReference>
<dbReference type="SUPFAM" id="SSF57997">
    <property type="entry name" value="Tropomyosin"/>
    <property type="match status" value="1"/>
</dbReference>
<evidence type="ECO:0000259" key="3">
    <source>
        <dbReference type="PROSITE" id="PS50112"/>
    </source>
</evidence>
<accession>A0ABT3P8M3</accession>
<dbReference type="Pfam" id="PF08448">
    <property type="entry name" value="PAS_4"/>
    <property type="match status" value="2"/>
</dbReference>
<dbReference type="PANTHER" id="PTHR18887:SF5">
    <property type="entry name" value="GOLGIN SUBFAMILY B MEMBER 1-LIKE"/>
    <property type="match status" value="1"/>
</dbReference>
<dbReference type="SUPFAM" id="SSF55785">
    <property type="entry name" value="PYP-like sensor domain (PAS domain)"/>
    <property type="match status" value="4"/>
</dbReference>
<dbReference type="Proteomes" id="UP001142810">
    <property type="component" value="Unassembled WGS sequence"/>
</dbReference>
<reference evidence="4" key="1">
    <citation type="submission" date="2022-11" db="EMBL/GenBank/DDBJ databases">
        <title>Alteromonas sp. nov., isolated from sea water of the Qingdao.</title>
        <authorList>
            <person name="Wang Q."/>
        </authorList>
    </citation>
    <scope>NUCLEOTIDE SEQUENCE</scope>
    <source>
        <strain evidence="4">ASW11-7</strain>
    </source>
</reference>
<dbReference type="SMART" id="SM00091">
    <property type="entry name" value="PAS"/>
    <property type="match status" value="4"/>
</dbReference>
<keyword evidence="1" id="KW-0175">Coiled coil</keyword>